<proteinExistence type="inferred from homology"/>
<feature type="domain" description="RNA polymerase sigma-70 region 2" evidence="6">
    <location>
        <begin position="30"/>
        <end position="75"/>
    </location>
</feature>
<evidence type="ECO:0000256" key="3">
    <source>
        <dbReference type="ARBA" id="ARBA00023082"/>
    </source>
</evidence>
<dbReference type="SUPFAM" id="SSF88659">
    <property type="entry name" value="Sigma3 and sigma4 domains of RNA polymerase sigma factors"/>
    <property type="match status" value="1"/>
</dbReference>
<protein>
    <submittedName>
        <fullName evidence="8">Sigma-70 family RNA polymerase sigma factor</fullName>
    </submittedName>
</protein>
<evidence type="ECO:0000256" key="2">
    <source>
        <dbReference type="ARBA" id="ARBA00023015"/>
    </source>
</evidence>
<evidence type="ECO:0000313" key="9">
    <source>
        <dbReference type="Proteomes" id="UP000719500"/>
    </source>
</evidence>
<evidence type="ECO:0000259" key="6">
    <source>
        <dbReference type="Pfam" id="PF04542"/>
    </source>
</evidence>
<dbReference type="InterPro" id="IPR013324">
    <property type="entry name" value="RNA_pol_sigma_r3/r4-like"/>
</dbReference>
<comment type="caution">
    <text evidence="8">The sequence shown here is derived from an EMBL/GenBank/DDBJ whole genome shotgun (WGS) entry which is preliminary data.</text>
</comment>
<dbReference type="Gene3D" id="1.10.1740.10">
    <property type="match status" value="1"/>
</dbReference>
<dbReference type="InterPro" id="IPR007627">
    <property type="entry name" value="RNA_pol_sigma70_r2"/>
</dbReference>
<comment type="similarity">
    <text evidence="1">Belongs to the sigma-70 factor family. ECF subfamily.</text>
</comment>
<evidence type="ECO:0000256" key="1">
    <source>
        <dbReference type="ARBA" id="ARBA00010641"/>
    </source>
</evidence>
<keyword evidence="3" id="KW-0731">Sigma factor</keyword>
<dbReference type="InterPro" id="IPR007630">
    <property type="entry name" value="RNA_pol_sigma70_r4"/>
</dbReference>
<feature type="domain" description="RNA polymerase sigma-70 region 4" evidence="7">
    <location>
        <begin position="152"/>
        <end position="202"/>
    </location>
</feature>
<dbReference type="InterPro" id="IPR036388">
    <property type="entry name" value="WH-like_DNA-bd_sf"/>
</dbReference>
<dbReference type="Pfam" id="PF04542">
    <property type="entry name" value="Sigma70_r2"/>
    <property type="match status" value="1"/>
</dbReference>
<evidence type="ECO:0000256" key="4">
    <source>
        <dbReference type="ARBA" id="ARBA00023125"/>
    </source>
</evidence>
<organism evidence="8 9">
    <name type="scientific">Oscillibacter valericigenes</name>
    <dbReference type="NCBI Taxonomy" id="351091"/>
    <lineage>
        <taxon>Bacteria</taxon>
        <taxon>Bacillati</taxon>
        <taxon>Bacillota</taxon>
        <taxon>Clostridia</taxon>
        <taxon>Eubacteriales</taxon>
        <taxon>Oscillospiraceae</taxon>
        <taxon>Oscillibacter</taxon>
    </lineage>
</organism>
<evidence type="ECO:0000313" key="8">
    <source>
        <dbReference type="EMBL" id="MBM6851077.1"/>
    </source>
</evidence>
<dbReference type="EMBL" id="JACSNX010000006">
    <property type="protein sequence ID" value="MBM6851077.1"/>
    <property type="molecule type" value="Genomic_DNA"/>
</dbReference>
<accession>A0ABS2FTX3</accession>
<dbReference type="PANTHER" id="PTHR43133:SF39">
    <property type="entry name" value="SIMILAR TO RNA POLYMERASE SIGMA-E FACTOR"/>
    <property type="match status" value="1"/>
</dbReference>
<keyword evidence="5" id="KW-0804">Transcription</keyword>
<keyword evidence="2" id="KW-0805">Transcription regulation</keyword>
<name>A0ABS2FTX3_9FIRM</name>
<dbReference type="Proteomes" id="UP000719500">
    <property type="component" value="Unassembled WGS sequence"/>
</dbReference>
<evidence type="ECO:0000259" key="7">
    <source>
        <dbReference type="Pfam" id="PF04545"/>
    </source>
</evidence>
<reference evidence="8 9" key="1">
    <citation type="journal article" date="2021" name="Sci. Rep.">
        <title>The distribution of antibiotic resistance genes in chicken gut microbiota commensals.</title>
        <authorList>
            <person name="Juricova H."/>
            <person name="Matiasovicova J."/>
            <person name="Kubasova T."/>
            <person name="Cejkova D."/>
            <person name="Rychlik I."/>
        </authorList>
    </citation>
    <scope>NUCLEOTIDE SEQUENCE [LARGE SCALE GENOMIC DNA]</scope>
    <source>
        <strain evidence="8 9">An411</strain>
    </source>
</reference>
<gene>
    <name evidence="8" type="ORF">H9X91_06435</name>
</gene>
<dbReference type="SUPFAM" id="SSF88946">
    <property type="entry name" value="Sigma2 domain of RNA polymerase sigma factors"/>
    <property type="match status" value="1"/>
</dbReference>
<evidence type="ECO:0000256" key="5">
    <source>
        <dbReference type="ARBA" id="ARBA00023163"/>
    </source>
</evidence>
<sequence>MEASKIAAAVQSGRADILELWEAVRRFAHDRAYRWYRAMEGRGGMVLEDYIQVAFLALLEALESWDPAAGAFLTWYGLKLKGAFTEAAGMRTQRDKRDPIHHALSLDMPLNGEIGEDLTLADVIEDPRSEEEIEAVAELDYQQRRKQALATALDGLTEDQRRAVVLRQHCHGLTVDQTADRMGITRATARAAEQKGLRLLRHPKNRELRQYA</sequence>
<keyword evidence="4" id="KW-0238">DNA-binding</keyword>
<dbReference type="CDD" id="cd06171">
    <property type="entry name" value="Sigma70_r4"/>
    <property type="match status" value="1"/>
</dbReference>
<keyword evidence="9" id="KW-1185">Reference proteome</keyword>
<dbReference type="NCBIfam" id="TIGR02937">
    <property type="entry name" value="sigma70-ECF"/>
    <property type="match status" value="1"/>
</dbReference>
<dbReference type="Gene3D" id="1.10.10.10">
    <property type="entry name" value="Winged helix-like DNA-binding domain superfamily/Winged helix DNA-binding domain"/>
    <property type="match status" value="1"/>
</dbReference>
<dbReference type="InterPro" id="IPR039425">
    <property type="entry name" value="RNA_pol_sigma-70-like"/>
</dbReference>
<dbReference type="InterPro" id="IPR013325">
    <property type="entry name" value="RNA_pol_sigma_r2"/>
</dbReference>
<dbReference type="Pfam" id="PF04545">
    <property type="entry name" value="Sigma70_r4"/>
    <property type="match status" value="1"/>
</dbReference>
<dbReference type="RefSeq" id="WP_204803673.1">
    <property type="nucleotide sequence ID" value="NZ_JACSNX010000006.1"/>
</dbReference>
<dbReference type="PANTHER" id="PTHR43133">
    <property type="entry name" value="RNA POLYMERASE ECF-TYPE SIGMA FACTO"/>
    <property type="match status" value="1"/>
</dbReference>
<dbReference type="InterPro" id="IPR014284">
    <property type="entry name" value="RNA_pol_sigma-70_dom"/>
</dbReference>